<dbReference type="HOGENOM" id="CLU_004184_7_5_1"/>
<dbReference type="Pfam" id="PF06985">
    <property type="entry name" value="HET"/>
    <property type="match status" value="1"/>
</dbReference>
<feature type="domain" description="Heterokaryon incompatibility" evidence="1">
    <location>
        <begin position="46"/>
        <end position="200"/>
    </location>
</feature>
<name>A0A0D2AMQ3_9PEZI</name>
<organism evidence="2 3">
    <name type="scientific">Verruconis gallopava</name>
    <dbReference type="NCBI Taxonomy" id="253628"/>
    <lineage>
        <taxon>Eukaryota</taxon>
        <taxon>Fungi</taxon>
        <taxon>Dikarya</taxon>
        <taxon>Ascomycota</taxon>
        <taxon>Pezizomycotina</taxon>
        <taxon>Dothideomycetes</taxon>
        <taxon>Pleosporomycetidae</taxon>
        <taxon>Venturiales</taxon>
        <taxon>Sympoventuriaceae</taxon>
        <taxon>Verruconis</taxon>
    </lineage>
</organism>
<dbReference type="PANTHER" id="PTHR24148:SF64">
    <property type="entry name" value="HETEROKARYON INCOMPATIBILITY DOMAIN-CONTAINING PROTEIN"/>
    <property type="match status" value="1"/>
</dbReference>
<sequence>METEEILYKPLSDGNFIRYIVLEAGEDDEPLECVLVVSSLDKMPYFEAISYVWGSDRKEKDVVCNGRVVKITHNLWRVLRDVRLPRQSRTLWADSICINQEDLTEKARQVALMGQIYSKADRVLICLEAKANEHAPAAVSLLAELDEMILDKLKYASSSNGSFPFLTAEEREKLARDGRWKSLLALTEEPWFERGWVVQEAGLSTSAVVKWGGLEIEWQKVLRVWTWMEQRLPQVWTQNPTSIDRMNDLHLEIYRNRNPKEATPLYSNVNSAEVLFLDLFHYARPLRFKEPSDRVYAFLELANRITLPVSIMPDYRQHSNDVYLELARQYIESTHSVRILEYIQHTEATLLDNCPSWVPRWDVNMFEVRIVSPYGTNLDTRPMISTSNTQINTSNAKILNVCGVVVDQVEFIFEVFKEKPSITELRSLWKTISQHAQLTSPYALTDQDIAFVTTLSVGRHIGNWEQWQVYRAAYLLSLKQEGCQDEETQGKYDMIHYWVQSCTYNRRLVLTRRGYFGLGPPLTMKDDICCVLDGGMSPYILRETSMPGEYKVIGDVYITSRKRRSHLSGKGGDITLSFCEEGARDWVDWGSEERTFFLC</sequence>
<dbReference type="InterPro" id="IPR052895">
    <property type="entry name" value="HetReg/Transcr_Mod"/>
</dbReference>
<dbReference type="OrthoDB" id="2157530at2759"/>
<dbReference type="PANTHER" id="PTHR24148">
    <property type="entry name" value="ANKYRIN REPEAT DOMAIN-CONTAINING PROTEIN 39 HOMOLOG-RELATED"/>
    <property type="match status" value="1"/>
</dbReference>
<dbReference type="GeneID" id="27309679"/>
<accession>A0A0D2AMQ3</accession>
<dbReference type="Proteomes" id="UP000053259">
    <property type="component" value="Unassembled WGS sequence"/>
</dbReference>
<dbReference type="AlphaFoldDB" id="A0A0D2AMQ3"/>
<evidence type="ECO:0000313" key="2">
    <source>
        <dbReference type="EMBL" id="KIW07780.1"/>
    </source>
</evidence>
<evidence type="ECO:0000259" key="1">
    <source>
        <dbReference type="Pfam" id="PF06985"/>
    </source>
</evidence>
<keyword evidence="3" id="KW-1185">Reference proteome</keyword>
<dbReference type="RefSeq" id="XP_016217649.1">
    <property type="nucleotide sequence ID" value="XM_016354637.1"/>
</dbReference>
<dbReference type="VEuPathDB" id="FungiDB:PV09_01706"/>
<proteinExistence type="predicted"/>
<dbReference type="InterPro" id="IPR010730">
    <property type="entry name" value="HET"/>
</dbReference>
<dbReference type="Pfam" id="PF26639">
    <property type="entry name" value="Het-6_barrel"/>
    <property type="match status" value="1"/>
</dbReference>
<reference evidence="2 3" key="1">
    <citation type="submission" date="2015-01" db="EMBL/GenBank/DDBJ databases">
        <title>The Genome Sequence of Ochroconis gallopava CBS43764.</title>
        <authorList>
            <consortium name="The Broad Institute Genomics Platform"/>
            <person name="Cuomo C."/>
            <person name="de Hoog S."/>
            <person name="Gorbushina A."/>
            <person name="Stielow B."/>
            <person name="Teixiera M."/>
            <person name="Abouelleil A."/>
            <person name="Chapman S.B."/>
            <person name="Priest M."/>
            <person name="Young S.K."/>
            <person name="Wortman J."/>
            <person name="Nusbaum C."/>
            <person name="Birren B."/>
        </authorList>
    </citation>
    <scope>NUCLEOTIDE SEQUENCE [LARGE SCALE GENOMIC DNA]</scope>
    <source>
        <strain evidence="2 3">CBS 43764</strain>
    </source>
</reference>
<dbReference type="EMBL" id="KN847532">
    <property type="protein sequence ID" value="KIW07780.1"/>
    <property type="molecule type" value="Genomic_DNA"/>
</dbReference>
<dbReference type="STRING" id="253628.A0A0D2AMQ3"/>
<protein>
    <recommendedName>
        <fullName evidence="1">Heterokaryon incompatibility domain-containing protein</fullName>
    </recommendedName>
</protein>
<evidence type="ECO:0000313" key="3">
    <source>
        <dbReference type="Proteomes" id="UP000053259"/>
    </source>
</evidence>
<dbReference type="InParanoid" id="A0A0D2AMQ3"/>
<gene>
    <name evidence="2" type="ORF">PV09_01706</name>
</gene>